<organism evidence="3 4">
    <name type="scientific">Clostridium simiarum</name>
    <dbReference type="NCBI Taxonomy" id="2841506"/>
    <lineage>
        <taxon>Bacteria</taxon>
        <taxon>Bacillati</taxon>
        <taxon>Bacillota</taxon>
        <taxon>Clostridia</taxon>
        <taxon>Eubacteriales</taxon>
        <taxon>Clostridiaceae</taxon>
        <taxon>Clostridium</taxon>
    </lineage>
</organism>
<feature type="transmembrane region" description="Helical" evidence="1">
    <location>
        <begin position="160"/>
        <end position="179"/>
    </location>
</feature>
<gene>
    <name evidence="3" type="ORF">KQI89_12565</name>
</gene>
<protein>
    <recommendedName>
        <fullName evidence="2">DUF5808 domain-containing protein</fullName>
    </recommendedName>
</protein>
<name>A0ABS6F274_9CLOT</name>
<accession>A0ABS6F274</accession>
<keyword evidence="1" id="KW-0812">Transmembrane</keyword>
<keyword evidence="1" id="KW-1133">Transmembrane helix</keyword>
<proteinExistence type="predicted"/>
<evidence type="ECO:0000313" key="4">
    <source>
        <dbReference type="Proteomes" id="UP000736583"/>
    </source>
</evidence>
<dbReference type="Pfam" id="PF19124">
    <property type="entry name" value="DUF5808"/>
    <property type="match status" value="1"/>
</dbReference>
<reference evidence="3 4" key="1">
    <citation type="submission" date="2021-06" db="EMBL/GenBank/DDBJ databases">
        <authorList>
            <person name="Sun Q."/>
            <person name="Li D."/>
        </authorList>
    </citation>
    <scope>NUCLEOTIDE SEQUENCE [LARGE SCALE GENOMIC DNA]</scope>
    <source>
        <strain evidence="3 4">MSJ-4</strain>
    </source>
</reference>
<feature type="transmembrane region" description="Helical" evidence="1">
    <location>
        <begin position="78"/>
        <end position="97"/>
    </location>
</feature>
<dbReference type="InterPro" id="IPR043831">
    <property type="entry name" value="DUF5808"/>
</dbReference>
<dbReference type="EMBL" id="JAHLQL010000004">
    <property type="protein sequence ID" value="MBU5592590.1"/>
    <property type="molecule type" value="Genomic_DNA"/>
</dbReference>
<feature type="domain" description="DUF5808" evidence="2">
    <location>
        <begin position="134"/>
        <end position="159"/>
    </location>
</feature>
<dbReference type="RefSeq" id="WP_216457351.1">
    <property type="nucleotide sequence ID" value="NZ_JAHLQL010000004.1"/>
</dbReference>
<keyword evidence="4" id="KW-1185">Reference proteome</keyword>
<keyword evidence="1" id="KW-0472">Membrane</keyword>
<sequence length="291" mass="34035">MYIIELFIMVILYFIGYFSQSTSRSEVYYGVRIPKSAFNREDIKHVDKCFKRNWNISYGVLWLVIIVLQHLFKEEYIPLFFYTGAIASFLTLNICHYKSYKAMKLIKSKENWNFYFPKGDDDENYIMGTMYYNKKDPSIITRKRIGIGWDLNIGKLLGKIFIIITAIIIIGGFLLMLHIPAFTKDRVINLNENALKIEGAYGKEISLKDIKTVTYENKMPRIKCKRNGATSCRKAYGYFNVEGKGKSLIFINDVEEPCIAIELQEGTWIFINKQDENITKSLYDNIKEQLR</sequence>
<evidence type="ECO:0000256" key="1">
    <source>
        <dbReference type="SAM" id="Phobius"/>
    </source>
</evidence>
<dbReference type="Proteomes" id="UP000736583">
    <property type="component" value="Unassembled WGS sequence"/>
</dbReference>
<evidence type="ECO:0000313" key="3">
    <source>
        <dbReference type="EMBL" id="MBU5592590.1"/>
    </source>
</evidence>
<comment type="caution">
    <text evidence="3">The sequence shown here is derived from an EMBL/GenBank/DDBJ whole genome shotgun (WGS) entry which is preliminary data.</text>
</comment>
<evidence type="ECO:0000259" key="2">
    <source>
        <dbReference type="Pfam" id="PF19124"/>
    </source>
</evidence>
<feature type="transmembrane region" description="Helical" evidence="1">
    <location>
        <begin position="54"/>
        <end position="72"/>
    </location>
</feature>